<feature type="region of interest" description="Disordered" evidence="1">
    <location>
        <begin position="37"/>
        <end position="58"/>
    </location>
</feature>
<feature type="compositionally biased region" description="Low complexity" evidence="1">
    <location>
        <begin position="387"/>
        <end position="408"/>
    </location>
</feature>
<evidence type="ECO:0000256" key="1">
    <source>
        <dbReference type="SAM" id="MobiDB-lite"/>
    </source>
</evidence>
<feature type="compositionally biased region" description="Polar residues" evidence="1">
    <location>
        <begin position="409"/>
        <end position="418"/>
    </location>
</feature>
<reference evidence="3 4" key="1">
    <citation type="submission" date="2020-05" db="EMBL/GenBank/DDBJ databases">
        <title>Identification and distribution of gene clusters putatively required for synthesis of sphingolipid metabolism inhibitors in phylogenetically diverse species of the filamentous fungus Fusarium.</title>
        <authorList>
            <person name="Kim H.-S."/>
            <person name="Busman M."/>
            <person name="Brown D.W."/>
            <person name="Divon H."/>
            <person name="Uhlig S."/>
            <person name="Proctor R.H."/>
        </authorList>
    </citation>
    <scope>NUCLEOTIDE SEQUENCE [LARGE SCALE GENOMIC DNA]</scope>
    <source>
        <strain evidence="3 4">NRRL 25211</strain>
    </source>
</reference>
<dbReference type="Pfam" id="PF25485">
    <property type="entry name" value="DUF7908"/>
    <property type="match status" value="1"/>
</dbReference>
<keyword evidence="4" id="KW-1185">Reference proteome</keyword>
<dbReference type="InterPro" id="IPR057230">
    <property type="entry name" value="DUF7908"/>
</dbReference>
<feature type="compositionally biased region" description="Low complexity" evidence="1">
    <location>
        <begin position="459"/>
        <end position="487"/>
    </location>
</feature>
<dbReference type="AlphaFoldDB" id="A0A8H5KNQ5"/>
<evidence type="ECO:0000313" key="4">
    <source>
        <dbReference type="Proteomes" id="UP000544095"/>
    </source>
</evidence>
<proteinExistence type="predicted"/>
<feature type="compositionally biased region" description="Polar residues" evidence="1">
    <location>
        <begin position="447"/>
        <end position="458"/>
    </location>
</feature>
<feature type="compositionally biased region" description="Low complexity" evidence="1">
    <location>
        <begin position="534"/>
        <end position="566"/>
    </location>
</feature>
<comment type="caution">
    <text evidence="3">The sequence shown here is derived from an EMBL/GenBank/DDBJ whole genome shotgun (WGS) entry which is preliminary data.</text>
</comment>
<dbReference type="EMBL" id="JAAOAR010000630">
    <property type="protein sequence ID" value="KAF5576613.1"/>
    <property type="molecule type" value="Genomic_DNA"/>
</dbReference>
<feature type="compositionally biased region" description="Low complexity" evidence="1">
    <location>
        <begin position="357"/>
        <end position="374"/>
    </location>
</feature>
<feature type="domain" description="DUF7908" evidence="2">
    <location>
        <begin position="155"/>
        <end position="287"/>
    </location>
</feature>
<evidence type="ECO:0000259" key="2">
    <source>
        <dbReference type="Pfam" id="PF25485"/>
    </source>
</evidence>
<evidence type="ECO:0000313" key="3">
    <source>
        <dbReference type="EMBL" id="KAF5576613.1"/>
    </source>
</evidence>
<protein>
    <recommendedName>
        <fullName evidence="2">DUF7908 domain-containing protein</fullName>
    </recommendedName>
</protein>
<feature type="compositionally biased region" description="Low complexity" evidence="1">
    <location>
        <begin position="419"/>
        <end position="446"/>
    </location>
</feature>
<name>A0A8H5KNQ5_9HYPO</name>
<organism evidence="3 4">
    <name type="scientific">Fusarium pseudoanthophilum</name>
    <dbReference type="NCBI Taxonomy" id="48495"/>
    <lineage>
        <taxon>Eukaryota</taxon>
        <taxon>Fungi</taxon>
        <taxon>Dikarya</taxon>
        <taxon>Ascomycota</taxon>
        <taxon>Pezizomycotina</taxon>
        <taxon>Sordariomycetes</taxon>
        <taxon>Hypocreomycetidae</taxon>
        <taxon>Hypocreales</taxon>
        <taxon>Nectriaceae</taxon>
        <taxon>Fusarium</taxon>
        <taxon>Fusarium fujikuroi species complex</taxon>
    </lineage>
</organism>
<feature type="compositionally biased region" description="Polar residues" evidence="1">
    <location>
        <begin position="314"/>
        <end position="356"/>
    </location>
</feature>
<accession>A0A8H5KNQ5</accession>
<sequence>MRSQISIVTLVGAVGVLSNTFCITYLSTYLVPISQGGALPSTRRQPERSTFAGNTSTETTLSLDVPDSLTSIASQEDETSALTLIDSGSSSLDAEATVVQTDSDTVSLGSTADASSRELFTSSSTLTNSASTNVIDSASTPVTEAISTSSGIIIPTGRSVILQVNLNNDNGRRSINRRALGGFVSPVGTDTCTFASTFNLAEDQLFSNDFPIYYTSGEDYKELLGVDKPPSDSISTGFIISSGSLVFRNAGLPNGEAGFCQTSDGRVYAVFTDGPPQCVPVRLSVHDSSQCQNGQLVGVGSTTIASGTTTSQVASSSSDTLITVSQTEDSTVSPATSSDALLPSSRVSQPESVEPQTSDAETSSEPSSSTIESSDLFSSAATAAPGTETSTTNNRATTGTNNASSTDSVSTDEASSGIVSQSSFELSQSSVTSTVTEETGSTSTVTKASSIEISVTNNETSETLSDTKTTTADPTKTKATTSTKATTDTEDTTSTETSTRADITSRTETVDTTATEPTTTEPSADKTTTEDDTATSNEITTTTDETDTTSQEATTTTADPTTTTYSRPYNDCDILSPEYTAPDGTPFDLFCIEDIIQGDLIESRYSWDFQNCMDRASASRDFDYAVKGGGA</sequence>
<feature type="compositionally biased region" description="Low complexity" evidence="1">
    <location>
        <begin position="510"/>
        <end position="521"/>
    </location>
</feature>
<gene>
    <name evidence="3" type="ORF">FPANT_10832</name>
</gene>
<dbReference type="Proteomes" id="UP000544095">
    <property type="component" value="Unassembled WGS sequence"/>
</dbReference>
<feature type="region of interest" description="Disordered" evidence="1">
    <location>
        <begin position="309"/>
        <end position="571"/>
    </location>
</feature>